<dbReference type="RefSeq" id="XP_004414646.1">
    <property type="nucleotide sequence ID" value="XM_004414589.1"/>
</dbReference>
<feature type="domain" description="Ig-like" evidence="4">
    <location>
        <begin position="21"/>
        <end position="126"/>
    </location>
</feature>
<dbReference type="InterPro" id="IPR050413">
    <property type="entry name" value="TCR_beta_variable"/>
</dbReference>
<keyword evidence="2" id="KW-0391">Immunity</keyword>
<dbReference type="AlphaFoldDB" id="A0A9B0HAI0"/>
<dbReference type="InterPro" id="IPR013783">
    <property type="entry name" value="Ig-like_fold"/>
</dbReference>
<dbReference type="GO" id="GO:0007166">
    <property type="term" value="P:cell surface receptor signaling pathway"/>
    <property type="evidence" value="ECO:0007669"/>
    <property type="project" value="TreeGrafter"/>
</dbReference>
<dbReference type="SMART" id="SM00406">
    <property type="entry name" value="IGv"/>
    <property type="match status" value="1"/>
</dbReference>
<reference evidence="6" key="1">
    <citation type="submission" date="2025-08" db="UniProtKB">
        <authorList>
            <consortium name="RefSeq"/>
        </authorList>
    </citation>
    <scope>IDENTIFICATION</scope>
</reference>
<evidence type="ECO:0000313" key="6">
    <source>
        <dbReference type="RefSeq" id="XP_004414646.1"/>
    </source>
</evidence>
<accession>A0A9B0HAI0</accession>
<dbReference type="SUPFAM" id="SSF48726">
    <property type="entry name" value="Immunoglobulin"/>
    <property type="match status" value="1"/>
</dbReference>
<evidence type="ECO:0000259" key="4">
    <source>
        <dbReference type="PROSITE" id="PS50835"/>
    </source>
</evidence>
<dbReference type="InterPro" id="IPR003599">
    <property type="entry name" value="Ig_sub"/>
</dbReference>
<organism evidence="5 6">
    <name type="scientific">Odobenus rosmarus divergens</name>
    <name type="common">Pacific walrus</name>
    <dbReference type="NCBI Taxonomy" id="9708"/>
    <lineage>
        <taxon>Eukaryota</taxon>
        <taxon>Metazoa</taxon>
        <taxon>Chordata</taxon>
        <taxon>Craniata</taxon>
        <taxon>Vertebrata</taxon>
        <taxon>Euteleostomi</taxon>
        <taxon>Mammalia</taxon>
        <taxon>Eutheria</taxon>
        <taxon>Laurasiatheria</taxon>
        <taxon>Carnivora</taxon>
        <taxon>Caniformia</taxon>
        <taxon>Pinnipedia</taxon>
        <taxon>Odobenidae</taxon>
        <taxon>Odobenus</taxon>
    </lineage>
</organism>
<dbReference type="SMART" id="SM00409">
    <property type="entry name" value="IG"/>
    <property type="match status" value="1"/>
</dbReference>
<evidence type="ECO:0000256" key="2">
    <source>
        <dbReference type="ARBA" id="ARBA00022859"/>
    </source>
</evidence>
<dbReference type="Proteomes" id="UP000245340">
    <property type="component" value="Unplaced"/>
</dbReference>
<name>A0A9B0HAI0_ODORO</name>
<dbReference type="PANTHER" id="PTHR23268">
    <property type="entry name" value="T-CELL RECEPTOR BETA CHAIN"/>
    <property type="match status" value="1"/>
</dbReference>
<feature type="signal peptide" evidence="3">
    <location>
        <begin position="1"/>
        <end position="19"/>
    </location>
</feature>
<dbReference type="PROSITE" id="PS50835">
    <property type="entry name" value="IG_LIKE"/>
    <property type="match status" value="1"/>
</dbReference>
<sequence length="301" mass="32997">MGCRLLCWVVLCLLGAVSMDTGVTQIPKHLVAETGRKMTLKCKQNLGHNAMYWYKQSVEKAPKLMFAYRFKELIQNETVSSRFSLQRPNTSQLDLHVSSLEPEDSAVYLCASSQDTALHPQLLPVHKPPGSSQEVVGGNQVSPQHFLEGPRQRSQTLLLPVRSLDVAMLSARHRHPCPGPGSASVQTVPELNAGQRWSSFILPSSVQSAVPSIPFRLDLLFQLSPNTQISEIKLRKCFFALRGCVDLVPITVSTPAFLPSGERGIGILCIAAPGLVRSLPSGKCAALGHKRALWLYRKRGG</sequence>
<dbReference type="Gene3D" id="2.60.40.10">
    <property type="entry name" value="Immunoglobulins"/>
    <property type="match status" value="1"/>
</dbReference>
<dbReference type="GO" id="GO:0002376">
    <property type="term" value="P:immune system process"/>
    <property type="evidence" value="ECO:0007669"/>
    <property type="project" value="UniProtKB-KW"/>
</dbReference>
<dbReference type="InterPro" id="IPR007110">
    <property type="entry name" value="Ig-like_dom"/>
</dbReference>
<proteinExistence type="predicted"/>
<dbReference type="Pfam" id="PF07686">
    <property type="entry name" value="V-set"/>
    <property type="match status" value="1"/>
</dbReference>
<evidence type="ECO:0000256" key="1">
    <source>
        <dbReference type="ARBA" id="ARBA00022729"/>
    </source>
</evidence>
<dbReference type="InterPro" id="IPR036179">
    <property type="entry name" value="Ig-like_dom_sf"/>
</dbReference>
<protein>
    <submittedName>
        <fullName evidence="6">Uncharacterized protein LOC101362110</fullName>
    </submittedName>
</protein>
<dbReference type="PANTHER" id="PTHR23268:SF40">
    <property type="entry name" value="T CELL RECEPTOR BETA VARIABLE 4-1"/>
    <property type="match status" value="1"/>
</dbReference>
<dbReference type="GO" id="GO:0005886">
    <property type="term" value="C:plasma membrane"/>
    <property type="evidence" value="ECO:0007669"/>
    <property type="project" value="TreeGrafter"/>
</dbReference>
<feature type="chain" id="PRO_5038931744" evidence="3">
    <location>
        <begin position="20"/>
        <end position="301"/>
    </location>
</feature>
<gene>
    <name evidence="6" type="primary">LOC101362110</name>
</gene>
<evidence type="ECO:0000256" key="3">
    <source>
        <dbReference type="SAM" id="SignalP"/>
    </source>
</evidence>
<keyword evidence="1 3" id="KW-0732">Signal</keyword>
<keyword evidence="5" id="KW-1185">Reference proteome</keyword>
<evidence type="ECO:0000313" key="5">
    <source>
        <dbReference type="Proteomes" id="UP000245340"/>
    </source>
</evidence>
<dbReference type="InterPro" id="IPR013106">
    <property type="entry name" value="Ig_V-set"/>
</dbReference>